<dbReference type="Gene3D" id="3.40.50.300">
    <property type="entry name" value="P-loop containing nucleotide triphosphate hydrolases"/>
    <property type="match status" value="2"/>
</dbReference>
<dbReference type="OrthoDB" id="9764467at2"/>
<dbReference type="PANTHER" id="PTHR41259:SF1">
    <property type="entry name" value="DOUBLE-STRAND BREAK REPAIR RAD50 ATPASE, PUTATIVE-RELATED"/>
    <property type="match status" value="1"/>
</dbReference>
<proteinExistence type="predicted"/>
<dbReference type="RefSeq" id="WP_128444647.1">
    <property type="nucleotide sequence ID" value="NZ_SBIP01000004.1"/>
</dbReference>
<evidence type="ECO:0000259" key="2">
    <source>
        <dbReference type="Pfam" id="PF13514"/>
    </source>
</evidence>
<gene>
    <name evidence="3" type="ORF">EPK99_18975</name>
</gene>
<organism evidence="3 4">
    <name type="scientific">Neorhizobium lilium</name>
    <dbReference type="NCBI Taxonomy" id="2503024"/>
    <lineage>
        <taxon>Bacteria</taxon>
        <taxon>Pseudomonadati</taxon>
        <taxon>Pseudomonadota</taxon>
        <taxon>Alphaproteobacteria</taxon>
        <taxon>Hyphomicrobiales</taxon>
        <taxon>Rhizobiaceae</taxon>
        <taxon>Rhizobium/Agrobacterium group</taxon>
        <taxon>Neorhizobium</taxon>
    </lineage>
</organism>
<dbReference type="Pfam" id="PF13514">
    <property type="entry name" value="AAA_27"/>
    <property type="match status" value="1"/>
</dbReference>
<reference evidence="3 4" key="1">
    <citation type="submission" date="2019-01" db="EMBL/GenBank/DDBJ databases">
        <title>The draft genome of Rhizobium sp. 24NR.</title>
        <authorList>
            <person name="Liu L."/>
            <person name="Liang L."/>
            <person name="Shi S."/>
            <person name="Xu L."/>
            <person name="Wang X."/>
            <person name="Li L."/>
            <person name="Zhang X."/>
        </authorList>
    </citation>
    <scope>NUCLEOTIDE SEQUENCE [LARGE SCALE GENOMIC DNA]</scope>
    <source>
        <strain evidence="3 4">24NR</strain>
    </source>
</reference>
<keyword evidence="4" id="KW-1185">Reference proteome</keyword>
<dbReference type="Proteomes" id="UP000287687">
    <property type="component" value="Unassembled WGS sequence"/>
</dbReference>
<dbReference type="SUPFAM" id="SSF52540">
    <property type="entry name" value="P-loop containing nucleoside triphosphate hydrolases"/>
    <property type="match status" value="1"/>
</dbReference>
<dbReference type="InterPro" id="IPR027417">
    <property type="entry name" value="P-loop_NTPase"/>
</dbReference>
<feature type="coiled-coil region" evidence="1">
    <location>
        <begin position="491"/>
        <end position="525"/>
    </location>
</feature>
<feature type="coiled-coil region" evidence="1">
    <location>
        <begin position="711"/>
        <end position="745"/>
    </location>
</feature>
<protein>
    <submittedName>
        <fullName evidence="3">Chromosome segregation protein SMC</fullName>
    </submittedName>
</protein>
<keyword evidence="1" id="KW-0175">Coiled coil</keyword>
<comment type="caution">
    <text evidence="3">The sequence shown here is derived from an EMBL/GenBank/DDBJ whole genome shotgun (WGS) entry which is preliminary data.</text>
</comment>
<dbReference type="PANTHER" id="PTHR41259">
    <property type="entry name" value="DOUBLE-STRAND BREAK REPAIR RAD50 ATPASE, PUTATIVE-RELATED"/>
    <property type="match status" value="1"/>
</dbReference>
<sequence length="1156" mass="127954">MRFGRLDILRYGSLTDRRLTFRPDAKLHVVYGPNEAGKSSALSAISDLLFGFPDRATYSFLHDPASLRVGAELQARDGRTLAFRRRRGRKSTLLAAEEVESALADDALIPFLGTLSRDVFERAFGLDSASLRAGGDAMLRSGGEIGSLLFSAASGLTGLSDLRKTMEAEADGIYAQRRSKDRSFYQVLDAHDEARRAERESELRAGDWKKLVTEQAEIERDLAGVQAVRQETKQRLEHLRQLSRLEPVLREIDREQQQLERYKGLDGLPAGFETRLATVLEALRKNAEAQEAAEREAVHIADEIAAVRVDEALVAVAAQVLAAYAQKGAYLRAKEDLSRVRHEVASFDLRLTQEARRLGLTGPQDLERAQPADSELVRLRKLVDDGTAIDQDLSKLRQQIEEAHAVQRRLADAVPEMRLVDPRPWSEHLAALRPELGELSKIEALEVRVARAHSDLNAAAGRLDPPVKDIERLLSAPLPDIAALTQHRRMIDAAKTDHAKAIQALNALRDETRSVATQLVALEKQGRIASPGEIASARARRDDLIDGLAKDPKKDLLAQLKKAVTEADELADAALADAERVSRHAQLSLRQKELQQALTHAESAEHEAGIAAADAVTEFEDLFHAAPVVPSSPERMIEWRRAVEELSRLSQFLDAASDELAVLRLKEERLKPALISLADGIGFSSGGLPALALARGVERRIDELSERWSETRSLEAKRQVAQDAIERLENQEVDLSRRADSWRMAFSAAVLPLGLGEDATIAMAVAALDVWRSVPDLFGERENRDRRVRGMVRDMGDFEDEIRDLCGKVAPDLAGLPVDVAADMLNARASEAKTASNQKATLNTGLERSRLALQRHTEEKLVCVSELQAMAAEAGRPADDVETLLVDLRERSRLEAGLSQCRRRLAEQAQGLSEDDARLALSGFDRVAADLEIERLEGEDHREVERLKALGIAQADNDRRRRELEAGIGAERAVFLRLAAEEEAKELARRWVVLKLAAALLNNSMEAYRERQADPVMQRAGQIFSDLTGGRFSRLMQVYDERDELRLAVERKSGEQVALSGLSEGTGDQLYLALRLAFLEDYCSRNEPAPLILDDIFQTFDDERTAAGIRVLAAAGAKFQTILFTHQMSLVQAAQMELGDGLDLVMLDRAQDQAQP</sequence>
<accession>A0A3S3SB17</accession>
<evidence type="ECO:0000313" key="4">
    <source>
        <dbReference type="Proteomes" id="UP000287687"/>
    </source>
</evidence>
<dbReference type="EMBL" id="SBIP01000004">
    <property type="protein sequence ID" value="RWX75768.1"/>
    <property type="molecule type" value="Genomic_DNA"/>
</dbReference>
<evidence type="ECO:0000256" key="1">
    <source>
        <dbReference type="SAM" id="Coils"/>
    </source>
</evidence>
<feature type="domain" description="YhaN AAA" evidence="2">
    <location>
        <begin position="1"/>
        <end position="208"/>
    </location>
</feature>
<dbReference type="InterPro" id="IPR038734">
    <property type="entry name" value="YhaN_AAA"/>
</dbReference>
<dbReference type="AlphaFoldDB" id="A0A3S3SB17"/>
<name>A0A3S3SB17_9HYPH</name>
<evidence type="ECO:0000313" key="3">
    <source>
        <dbReference type="EMBL" id="RWX75768.1"/>
    </source>
</evidence>